<gene>
    <name evidence="1" type="ORF">ACAOBT_LOCUS24786</name>
</gene>
<protein>
    <submittedName>
        <fullName evidence="1">Uncharacterized protein</fullName>
    </submittedName>
</protein>
<evidence type="ECO:0000313" key="1">
    <source>
        <dbReference type="EMBL" id="CAH1999079.1"/>
    </source>
</evidence>
<evidence type="ECO:0000313" key="2">
    <source>
        <dbReference type="Proteomes" id="UP001152888"/>
    </source>
</evidence>
<dbReference type="EMBL" id="CAKOFQ010007352">
    <property type="protein sequence ID" value="CAH1999079.1"/>
    <property type="molecule type" value="Genomic_DNA"/>
</dbReference>
<organism evidence="1 2">
    <name type="scientific">Acanthoscelides obtectus</name>
    <name type="common">Bean weevil</name>
    <name type="synonym">Bruchus obtectus</name>
    <dbReference type="NCBI Taxonomy" id="200917"/>
    <lineage>
        <taxon>Eukaryota</taxon>
        <taxon>Metazoa</taxon>
        <taxon>Ecdysozoa</taxon>
        <taxon>Arthropoda</taxon>
        <taxon>Hexapoda</taxon>
        <taxon>Insecta</taxon>
        <taxon>Pterygota</taxon>
        <taxon>Neoptera</taxon>
        <taxon>Endopterygota</taxon>
        <taxon>Coleoptera</taxon>
        <taxon>Polyphaga</taxon>
        <taxon>Cucujiformia</taxon>
        <taxon>Chrysomeloidea</taxon>
        <taxon>Chrysomelidae</taxon>
        <taxon>Bruchinae</taxon>
        <taxon>Bruchini</taxon>
        <taxon>Acanthoscelides</taxon>
    </lineage>
</organism>
<dbReference type="Proteomes" id="UP001152888">
    <property type="component" value="Unassembled WGS sequence"/>
</dbReference>
<accession>A0A9P0PUZ2</accession>
<dbReference type="OrthoDB" id="6041230at2759"/>
<name>A0A9P0PUZ2_ACAOB</name>
<keyword evidence="2" id="KW-1185">Reference proteome</keyword>
<comment type="caution">
    <text evidence="1">The sequence shown here is derived from an EMBL/GenBank/DDBJ whole genome shotgun (WGS) entry which is preliminary data.</text>
</comment>
<dbReference type="AlphaFoldDB" id="A0A9P0PUZ2"/>
<proteinExistence type="predicted"/>
<reference evidence="1" key="1">
    <citation type="submission" date="2022-03" db="EMBL/GenBank/DDBJ databases">
        <authorList>
            <person name="Sayadi A."/>
        </authorList>
    </citation>
    <scope>NUCLEOTIDE SEQUENCE</scope>
</reference>
<sequence>MAPTRKNEVDDSAQEVKLYIGIQITPPCGGERVSVFWNTVRKK</sequence>